<dbReference type="Gene3D" id="3.60.21.10">
    <property type="match status" value="1"/>
</dbReference>
<evidence type="ECO:0000256" key="1">
    <source>
        <dbReference type="ARBA" id="ARBA00022729"/>
    </source>
</evidence>
<evidence type="ECO:0000259" key="6">
    <source>
        <dbReference type="Pfam" id="PF16656"/>
    </source>
</evidence>
<protein>
    <recommendedName>
        <fullName evidence="3">Purple acid phosphatase</fullName>
        <ecNumber evidence="3">3.1.3.2</ecNumber>
    </recommendedName>
</protein>
<dbReference type="CDD" id="cd00839">
    <property type="entry name" value="MPP_PAPs"/>
    <property type="match status" value="1"/>
</dbReference>
<keyword evidence="8" id="KW-1185">Reference proteome</keyword>
<dbReference type="InterPro" id="IPR029052">
    <property type="entry name" value="Metallo-depent_PP-like"/>
</dbReference>
<evidence type="ECO:0000313" key="8">
    <source>
        <dbReference type="Proteomes" id="UP000759131"/>
    </source>
</evidence>
<evidence type="ECO:0000313" key="7">
    <source>
        <dbReference type="EMBL" id="CAD7626559.1"/>
    </source>
</evidence>
<evidence type="ECO:0000256" key="3">
    <source>
        <dbReference type="RuleBase" id="RU361203"/>
    </source>
</evidence>
<feature type="domain" description="Calcineurin-like phosphoesterase" evidence="4">
    <location>
        <begin position="136"/>
        <end position="343"/>
    </location>
</feature>
<comment type="catalytic activity">
    <reaction evidence="3">
        <text>a phosphate monoester + H2O = an alcohol + phosphate</text>
        <dbReference type="Rhea" id="RHEA:15017"/>
        <dbReference type="ChEBI" id="CHEBI:15377"/>
        <dbReference type="ChEBI" id="CHEBI:30879"/>
        <dbReference type="ChEBI" id="CHEBI:43474"/>
        <dbReference type="ChEBI" id="CHEBI:67140"/>
        <dbReference type="EC" id="3.1.3.2"/>
    </reaction>
</comment>
<dbReference type="OrthoDB" id="6479584at2759"/>
<dbReference type="PANTHER" id="PTHR45867">
    <property type="entry name" value="PURPLE ACID PHOSPHATASE"/>
    <property type="match status" value="1"/>
</dbReference>
<dbReference type="Pfam" id="PF14008">
    <property type="entry name" value="Metallophos_C"/>
    <property type="match status" value="1"/>
</dbReference>
<proteinExistence type="inferred from homology"/>
<dbReference type="GO" id="GO:0046872">
    <property type="term" value="F:metal ion binding"/>
    <property type="evidence" value="ECO:0007669"/>
    <property type="project" value="InterPro"/>
</dbReference>
<keyword evidence="1 3" id="KW-0732">Signal</keyword>
<keyword evidence="3" id="KW-0378">Hydrolase</keyword>
<evidence type="ECO:0000259" key="4">
    <source>
        <dbReference type="Pfam" id="PF00149"/>
    </source>
</evidence>
<dbReference type="PANTHER" id="PTHR45867:SF3">
    <property type="entry name" value="ACID PHOSPHATASE TYPE 7"/>
    <property type="match status" value="1"/>
</dbReference>
<evidence type="ECO:0000259" key="5">
    <source>
        <dbReference type="Pfam" id="PF14008"/>
    </source>
</evidence>
<dbReference type="InterPro" id="IPR004843">
    <property type="entry name" value="Calcineurin-like_PHP"/>
</dbReference>
<dbReference type="Gene3D" id="2.60.40.380">
    <property type="entry name" value="Purple acid phosphatase-like, N-terminal"/>
    <property type="match status" value="1"/>
</dbReference>
<dbReference type="EMBL" id="CAJPIZ010003936">
    <property type="protein sequence ID" value="CAG2106989.1"/>
    <property type="molecule type" value="Genomic_DNA"/>
</dbReference>
<evidence type="ECO:0000256" key="2">
    <source>
        <dbReference type="ARBA" id="ARBA00023180"/>
    </source>
</evidence>
<feature type="signal peptide" evidence="3">
    <location>
        <begin position="1"/>
        <end position="20"/>
    </location>
</feature>
<feature type="domain" description="Purple acid phosphatase N-terminal" evidence="6">
    <location>
        <begin position="35"/>
        <end position="125"/>
    </location>
</feature>
<keyword evidence="2" id="KW-0325">Glycoprotein</keyword>
<feature type="chain" id="PRO_5035956890" description="Purple acid phosphatase" evidence="3">
    <location>
        <begin position="21"/>
        <end position="444"/>
    </location>
</feature>
<dbReference type="InterPro" id="IPR025733">
    <property type="entry name" value="PAPs_C"/>
</dbReference>
<feature type="domain" description="Purple acid phosphatase C-terminal" evidence="5">
    <location>
        <begin position="368"/>
        <end position="429"/>
    </location>
</feature>
<dbReference type="SUPFAM" id="SSF49363">
    <property type="entry name" value="Purple acid phosphatase, N-terminal domain"/>
    <property type="match status" value="1"/>
</dbReference>
<dbReference type="Proteomes" id="UP000759131">
    <property type="component" value="Unassembled WGS sequence"/>
</dbReference>
<dbReference type="InterPro" id="IPR015914">
    <property type="entry name" value="PAPs_N"/>
</dbReference>
<dbReference type="AlphaFoldDB" id="A0A7R9KR06"/>
<dbReference type="Pfam" id="PF00149">
    <property type="entry name" value="Metallophos"/>
    <property type="match status" value="1"/>
</dbReference>
<dbReference type="EC" id="3.1.3.2" evidence="3"/>
<dbReference type="EMBL" id="OC858511">
    <property type="protein sequence ID" value="CAD7626559.1"/>
    <property type="molecule type" value="Genomic_DNA"/>
</dbReference>
<accession>A0A7R9KR06</accession>
<name>A0A7R9KR06_9ACAR</name>
<gene>
    <name evidence="7" type="ORF">OSB1V03_LOCUS6992</name>
</gene>
<dbReference type="GO" id="GO:0003993">
    <property type="term" value="F:acid phosphatase activity"/>
    <property type="evidence" value="ECO:0007669"/>
    <property type="project" value="UniProtKB-EC"/>
</dbReference>
<reference evidence="7" key="1">
    <citation type="submission" date="2020-11" db="EMBL/GenBank/DDBJ databases">
        <authorList>
            <person name="Tran Van P."/>
        </authorList>
    </citation>
    <scope>NUCLEOTIDE SEQUENCE</scope>
</reference>
<comment type="similarity">
    <text evidence="3">Belongs to the metallophosphoesterase superfamily. Purple acid phosphatase family.</text>
</comment>
<sequence length="444" mass="51183">MFVYISTVITVLIAGHTICAYDVLPDPWDTLYVQPEQIHLSLGAVESQMIVTWTTFDLTAKSTVWYGIQSINMSAHGSARKFVDGGSEKRQMFIHRVTLTALVSGQTYKYHVGSDDGWSPIFTFTALKKGNDWSPRFAIYGDLGNILAATLPRLQNEVQQGLYDAILHVGDIAYDLDLDNARVGDEFMRQIEPIAAYIPYQVCPGNHEQAYNFSNYDNRFSMISSGGHTINNHFWSTNIGPAHIISISTEFYYYTKQYGTHQIENQYRWLEQDLIQANKPENRAQRPWIITIGHRPLYAQNHIDNILREGFTFAKDSKPEFGFEELMYKHGVDLSFWAHEHNYERLWPIYNNKIYNGSVDEPYNNPKAPVHIITGSAGSRERHTTFIDTPHYSAFQNEEFGYTRMTIHNASHIYLEQLSVEREGGQIIDKFYLIKEKHGYDAWF</sequence>
<dbReference type="InterPro" id="IPR008963">
    <property type="entry name" value="Purple_acid_Pase-like_N"/>
</dbReference>
<dbReference type="InterPro" id="IPR041792">
    <property type="entry name" value="MPP_PAP"/>
</dbReference>
<dbReference type="SUPFAM" id="SSF56300">
    <property type="entry name" value="Metallo-dependent phosphatases"/>
    <property type="match status" value="1"/>
</dbReference>
<dbReference type="Pfam" id="PF16656">
    <property type="entry name" value="Pur_ac_phosph_N"/>
    <property type="match status" value="1"/>
</dbReference>
<organism evidence="7">
    <name type="scientific">Medioppia subpectinata</name>
    <dbReference type="NCBI Taxonomy" id="1979941"/>
    <lineage>
        <taxon>Eukaryota</taxon>
        <taxon>Metazoa</taxon>
        <taxon>Ecdysozoa</taxon>
        <taxon>Arthropoda</taxon>
        <taxon>Chelicerata</taxon>
        <taxon>Arachnida</taxon>
        <taxon>Acari</taxon>
        <taxon>Acariformes</taxon>
        <taxon>Sarcoptiformes</taxon>
        <taxon>Oribatida</taxon>
        <taxon>Brachypylina</taxon>
        <taxon>Oppioidea</taxon>
        <taxon>Oppiidae</taxon>
        <taxon>Medioppia</taxon>
    </lineage>
</organism>